<feature type="non-terminal residue" evidence="4">
    <location>
        <position position="82"/>
    </location>
</feature>
<sequence>FQTHFSYKNIPKGGRAKYIYAVRNPKDCLTSYFHHHRNFKIYNFGNGEFDFFYELFMKGEVDYGDYFDHVNSWLDGMRKGKE</sequence>
<dbReference type="AlphaFoldDB" id="A0AAV5UYU8"/>
<dbReference type="Pfam" id="PF00685">
    <property type="entry name" value="Sulfotransfer_1"/>
    <property type="match status" value="1"/>
</dbReference>
<evidence type="ECO:0000313" key="4">
    <source>
        <dbReference type="EMBL" id="GMT11393.1"/>
    </source>
</evidence>
<dbReference type="SUPFAM" id="SSF52540">
    <property type="entry name" value="P-loop containing nucleoside triphosphate hydrolases"/>
    <property type="match status" value="1"/>
</dbReference>
<proteinExistence type="inferred from homology"/>
<dbReference type="Gene3D" id="3.40.50.300">
    <property type="entry name" value="P-loop containing nucleotide triphosphate hydrolases"/>
    <property type="match status" value="1"/>
</dbReference>
<accession>A0AAV5UYU8</accession>
<gene>
    <name evidence="4" type="ORF">PFISCL1PPCAC_2690</name>
</gene>
<evidence type="ECO:0000256" key="2">
    <source>
        <dbReference type="ARBA" id="ARBA00022679"/>
    </source>
</evidence>
<keyword evidence="2" id="KW-0808">Transferase</keyword>
<dbReference type="GO" id="GO:0008146">
    <property type="term" value="F:sulfotransferase activity"/>
    <property type="evidence" value="ECO:0007669"/>
    <property type="project" value="InterPro"/>
</dbReference>
<dbReference type="Proteomes" id="UP001432322">
    <property type="component" value="Unassembled WGS sequence"/>
</dbReference>
<reference evidence="4" key="1">
    <citation type="submission" date="2023-10" db="EMBL/GenBank/DDBJ databases">
        <title>Genome assembly of Pristionchus species.</title>
        <authorList>
            <person name="Yoshida K."/>
            <person name="Sommer R.J."/>
        </authorList>
    </citation>
    <scope>NUCLEOTIDE SEQUENCE</scope>
    <source>
        <strain evidence="4">RS5133</strain>
    </source>
</reference>
<dbReference type="InterPro" id="IPR000863">
    <property type="entry name" value="Sulfotransferase_dom"/>
</dbReference>
<name>A0AAV5UYU8_9BILA</name>
<dbReference type="PANTHER" id="PTHR11783">
    <property type="entry name" value="SULFOTRANSFERASE SULT"/>
    <property type="match status" value="1"/>
</dbReference>
<evidence type="ECO:0000259" key="3">
    <source>
        <dbReference type="Pfam" id="PF00685"/>
    </source>
</evidence>
<evidence type="ECO:0000256" key="1">
    <source>
        <dbReference type="ARBA" id="ARBA00005771"/>
    </source>
</evidence>
<comment type="caution">
    <text evidence="4">The sequence shown here is derived from an EMBL/GenBank/DDBJ whole genome shotgun (WGS) entry which is preliminary data.</text>
</comment>
<evidence type="ECO:0000313" key="5">
    <source>
        <dbReference type="Proteomes" id="UP001432322"/>
    </source>
</evidence>
<dbReference type="EMBL" id="BTSY01000001">
    <property type="protein sequence ID" value="GMT11393.1"/>
    <property type="molecule type" value="Genomic_DNA"/>
</dbReference>
<protein>
    <recommendedName>
        <fullName evidence="3">Sulfotransferase domain-containing protein</fullName>
    </recommendedName>
</protein>
<organism evidence="4 5">
    <name type="scientific">Pristionchus fissidentatus</name>
    <dbReference type="NCBI Taxonomy" id="1538716"/>
    <lineage>
        <taxon>Eukaryota</taxon>
        <taxon>Metazoa</taxon>
        <taxon>Ecdysozoa</taxon>
        <taxon>Nematoda</taxon>
        <taxon>Chromadorea</taxon>
        <taxon>Rhabditida</taxon>
        <taxon>Rhabditina</taxon>
        <taxon>Diplogasteromorpha</taxon>
        <taxon>Diplogasteroidea</taxon>
        <taxon>Neodiplogasteridae</taxon>
        <taxon>Pristionchus</taxon>
    </lineage>
</organism>
<feature type="domain" description="Sulfotransferase" evidence="3">
    <location>
        <begin position="1"/>
        <end position="79"/>
    </location>
</feature>
<feature type="non-terminal residue" evidence="4">
    <location>
        <position position="1"/>
    </location>
</feature>
<comment type="similarity">
    <text evidence="1">Belongs to the sulfotransferase 1 family.</text>
</comment>
<dbReference type="InterPro" id="IPR027417">
    <property type="entry name" value="P-loop_NTPase"/>
</dbReference>
<keyword evidence="5" id="KW-1185">Reference proteome</keyword>